<dbReference type="GO" id="GO:0005975">
    <property type="term" value="P:carbohydrate metabolic process"/>
    <property type="evidence" value="ECO:0007669"/>
    <property type="project" value="InterPro"/>
</dbReference>
<comment type="pathway">
    <text evidence="3 11">Carbohydrate degradation; pentose phosphate pathway; D-glyceraldehyde 3-phosphate and beta-D-fructose 6-phosphate from D-ribose 5-phosphate and D-xylulose 5-phosphate (non-oxidative stage): step 2/3.</text>
</comment>
<dbReference type="EC" id="2.2.1.2" evidence="5 11"/>
<dbReference type="PANTHER" id="PTHR10683:SF31">
    <property type="entry name" value="TRANSALDOLASE"/>
    <property type="match status" value="1"/>
</dbReference>
<dbReference type="InterPro" id="IPR018225">
    <property type="entry name" value="Transaldolase_AS"/>
</dbReference>
<dbReference type="Proteomes" id="UP000256599">
    <property type="component" value="Unassembled WGS sequence"/>
</dbReference>
<comment type="catalytic activity">
    <reaction evidence="10 11">
        <text>D-sedoheptulose 7-phosphate + D-glyceraldehyde 3-phosphate = D-erythrose 4-phosphate + beta-D-fructose 6-phosphate</text>
        <dbReference type="Rhea" id="RHEA:17053"/>
        <dbReference type="ChEBI" id="CHEBI:16897"/>
        <dbReference type="ChEBI" id="CHEBI:57483"/>
        <dbReference type="ChEBI" id="CHEBI:57634"/>
        <dbReference type="ChEBI" id="CHEBI:59776"/>
        <dbReference type="EC" id="2.2.1.2"/>
    </reaction>
</comment>
<comment type="caution">
    <text evidence="12">The sequence shown here is derived from an EMBL/GenBank/DDBJ whole genome shotgun (WGS) entry which is preliminary data.</text>
</comment>
<evidence type="ECO:0000256" key="11">
    <source>
        <dbReference type="HAMAP-Rule" id="MF_00493"/>
    </source>
</evidence>
<evidence type="ECO:0000256" key="10">
    <source>
        <dbReference type="ARBA" id="ARBA00048810"/>
    </source>
</evidence>
<dbReference type="GO" id="GO:0006098">
    <property type="term" value="P:pentose-phosphate shunt"/>
    <property type="evidence" value="ECO:0007669"/>
    <property type="project" value="UniProtKB-UniRule"/>
</dbReference>
<comment type="subcellular location">
    <subcellularLocation>
        <location evidence="2 11">Cytoplasm</location>
    </subcellularLocation>
</comment>
<keyword evidence="9 11" id="KW-0704">Schiff base</keyword>
<name>A0A3D8I1C6_9HELI</name>
<dbReference type="HAMAP" id="MF_00493">
    <property type="entry name" value="Transaldolase_2"/>
    <property type="match status" value="1"/>
</dbReference>
<evidence type="ECO:0000256" key="7">
    <source>
        <dbReference type="ARBA" id="ARBA00022679"/>
    </source>
</evidence>
<evidence type="ECO:0000256" key="3">
    <source>
        <dbReference type="ARBA" id="ARBA00004857"/>
    </source>
</evidence>
<dbReference type="EMBL" id="NXLR01000027">
    <property type="protein sequence ID" value="RDU58895.1"/>
    <property type="molecule type" value="Genomic_DNA"/>
</dbReference>
<reference evidence="12 13" key="1">
    <citation type="submission" date="2018-04" db="EMBL/GenBank/DDBJ databases">
        <title>Novel Campyloabacter and Helicobacter Species and Strains.</title>
        <authorList>
            <person name="Mannion A.J."/>
            <person name="Shen Z."/>
            <person name="Fox J.G."/>
        </authorList>
    </citation>
    <scope>NUCLEOTIDE SEQUENCE [LARGE SCALE GENOMIC DNA]</scope>
    <source>
        <strain evidence="12 13">MIT 98-6070</strain>
    </source>
</reference>
<dbReference type="OrthoDB" id="9809101at2"/>
<dbReference type="GO" id="GO:0005737">
    <property type="term" value="C:cytoplasm"/>
    <property type="evidence" value="ECO:0007669"/>
    <property type="project" value="UniProtKB-SubCell"/>
</dbReference>
<dbReference type="PROSITE" id="PS01054">
    <property type="entry name" value="TRANSALDOLASE_1"/>
    <property type="match status" value="1"/>
</dbReference>
<dbReference type="NCBIfam" id="NF003026">
    <property type="entry name" value="PRK03903.1"/>
    <property type="match status" value="1"/>
</dbReference>
<dbReference type="InterPro" id="IPR013785">
    <property type="entry name" value="Aldolase_TIM"/>
</dbReference>
<feature type="active site" description="Schiff-base intermediate with substrate" evidence="11">
    <location>
        <position position="127"/>
    </location>
</feature>
<keyword evidence="7 11" id="KW-0808">Transferase</keyword>
<comment type="similarity">
    <text evidence="4 11">Belongs to the transaldolase family. Type 2 subfamily.</text>
</comment>
<dbReference type="Gene3D" id="3.20.20.70">
    <property type="entry name" value="Aldolase class I"/>
    <property type="match status" value="1"/>
</dbReference>
<evidence type="ECO:0000313" key="13">
    <source>
        <dbReference type="Proteomes" id="UP000256599"/>
    </source>
</evidence>
<keyword evidence="13" id="KW-1185">Reference proteome</keyword>
<dbReference type="GO" id="GO:0004801">
    <property type="term" value="F:transaldolase activity"/>
    <property type="evidence" value="ECO:0007669"/>
    <property type="project" value="UniProtKB-UniRule"/>
</dbReference>
<proteinExistence type="inferred from homology"/>
<dbReference type="RefSeq" id="WP_104700388.1">
    <property type="nucleotide sequence ID" value="NZ_FZPP01000028.1"/>
</dbReference>
<organism evidence="12 13">
    <name type="scientific">Helicobacter marmotae</name>
    <dbReference type="NCBI Taxonomy" id="152490"/>
    <lineage>
        <taxon>Bacteria</taxon>
        <taxon>Pseudomonadati</taxon>
        <taxon>Campylobacterota</taxon>
        <taxon>Epsilonproteobacteria</taxon>
        <taxon>Campylobacterales</taxon>
        <taxon>Helicobacteraceae</taxon>
        <taxon>Helicobacter</taxon>
    </lineage>
</organism>
<dbReference type="InterPro" id="IPR001585">
    <property type="entry name" value="TAL/FSA"/>
</dbReference>
<dbReference type="NCBIfam" id="TIGR00876">
    <property type="entry name" value="tal_mycobact"/>
    <property type="match status" value="1"/>
</dbReference>
<evidence type="ECO:0000256" key="4">
    <source>
        <dbReference type="ARBA" id="ARBA00008426"/>
    </source>
</evidence>
<evidence type="ECO:0000256" key="8">
    <source>
        <dbReference type="ARBA" id="ARBA00023126"/>
    </source>
</evidence>
<keyword evidence="8 11" id="KW-0570">Pentose shunt</keyword>
<evidence type="ECO:0000256" key="1">
    <source>
        <dbReference type="ARBA" id="ARBA00003518"/>
    </source>
</evidence>
<evidence type="ECO:0000256" key="6">
    <source>
        <dbReference type="ARBA" id="ARBA00022490"/>
    </source>
</evidence>
<evidence type="ECO:0000256" key="5">
    <source>
        <dbReference type="ARBA" id="ARBA00013151"/>
    </source>
</evidence>
<accession>A0A3D8I1C6</accession>
<dbReference type="SUPFAM" id="SSF51569">
    <property type="entry name" value="Aldolase"/>
    <property type="match status" value="1"/>
</dbReference>
<protein>
    <recommendedName>
        <fullName evidence="5 11">Transaldolase</fullName>
        <ecNumber evidence="5 11">2.2.1.2</ecNumber>
    </recommendedName>
</protein>
<evidence type="ECO:0000256" key="9">
    <source>
        <dbReference type="ARBA" id="ARBA00023270"/>
    </source>
</evidence>
<dbReference type="Pfam" id="PF00923">
    <property type="entry name" value="TAL_FSA"/>
    <property type="match status" value="1"/>
</dbReference>
<dbReference type="InterPro" id="IPR004732">
    <property type="entry name" value="Transaldolase_2"/>
</dbReference>
<dbReference type="UniPathway" id="UPA00115">
    <property type="reaction ID" value="UER00414"/>
</dbReference>
<dbReference type="PIRSF" id="PIRSF036915">
    <property type="entry name" value="Trnald_Bac_Plnt"/>
    <property type="match status" value="1"/>
</dbReference>
<keyword evidence="6 11" id="KW-0963">Cytoplasm</keyword>
<evidence type="ECO:0000313" key="12">
    <source>
        <dbReference type="EMBL" id="RDU58895.1"/>
    </source>
</evidence>
<dbReference type="AlphaFoldDB" id="A0A3D8I1C6"/>
<sequence length="321" mass="35759">MPEDFSLWCDFVQKDFLRNEFVSLVRASLIQGATSNPSIFAKAFATPVYKQARAGLRGKNKKSIYEELACADIQRAAEILKPLWERDKALGYISLEIDPFLCDEASKSIDEGKRLYKRINMPNVMIKVPATQAGYEVMNALAKEGINVNATLVFSPKQAKECALALQQGIHYASSSIQAVISVFVSRFDRAVDSQLEAHLRAKCGIINAMDCYEVIESFKAPAIRTLFASTGVKDGDLEPSYYIDSLIFPHSVNTAPLDAIRAFEKSQNKAQKLLMNAQNRLAFWESLQNVGISRQSFSQNLLDEGLSAFCASFEEMLRAL</sequence>
<dbReference type="PANTHER" id="PTHR10683">
    <property type="entry name" value="TRANSALDOLASE"/>
    <property type="match status" value="1"/>
</dbReference>
<evidence type="ECO:0000256" key="2">
    <source>
        <dbReference type="ARBA" id="ARBA00004496"/>
    </source>
</evidence>
<comment type="function">
    <text evidence="1 11">Transaldolase is important for the balance of metabolites in the pentose-phosphate pathway.</text>
</comment>
<gene>
    <name evidence="11" type="primary">tal</name>
    <name evidence="12" type="ORF">CQA63_08845</name>
</gene>